<gene>
    <name evidence="2" type="ORF">PNOK_0523900</name>
</gene>
<dbReference type="AlphaFoldDB" id="A0A286UFN6"/>
<dbReference type="InParanoid" id="A0A286UFN6"/>
<feature type="region of interest" description="Disordered" evidence="1">
    <location>
        <begin position="215"/>
        <end position="252"/>
    </location>
</feature>
<evidence type="ECO:0000313" key="2">
    <source>
        <dbReference type="EMBL" id="PAV18397.1"/>
    </source>
</evidence>
<protein>
    <submittedName>
        <fullName evidence="2">Uncharacterized protein</fullName>
    </submittedName>
</protein>
<evidence type="ECO:0000256" key="1">
    <source>
        <dbReference type="SAM" id="MobiDB-lite"/>
    </source>
</evidence>
<organism evidence="2 3">
    <name type="scientific">Pyrrhoderma noxium</name>
    <dbReference type="NCBI Taxonomy" id="2282107"/>
    <lineage>
        <taxon>Eukaryota</taxon>
        <taxon>Fungi</taxon>
        <taxon>Dikarya</taxon>
        <taxon>Basidiomycota</taxon>
        <taxon>Agaricomycotina</taxon>
        <taxon>Agaricomycetes</taxon>
        <taxon>Hymenochaetales</taxon>
        <taxon>Hymenochaetaceae</taxon>
        <taxon>Pyrrhoderma</taxon>
    </lineage>
</organism>
<name>A0A286UFN6_9AGAM</name>
<dbReference type="Proteomes" id="UP000217199">
    <property type="component" value="Unassembled WGS sequence"/>
</dbReference>
<evidence type="ECO:0000313" key="3">
    <source>
        <dbReference type="Proteomes" id="UP000217199"/>
    </source>
</evidence>
<sequence>MDHLWLRNDNLMSNQTGIAGDRSVNPLRTRRYLDSYSVSHIHNNAARYSKELDFLYLFTLDPDILYQTTTLTYPSASEIMSLRSADPKDKRSSFKELQISLHGKDRGKKLLGKAEFFRHERGTNAWRNKTRYRADVRKLPSGESQTHNPVIRSLNKYLLEASDDVDDEYFDNHYFEENEDENYDDETYEDDSYDPEVPEDAYDLQLALALSLSAAPPEVDSTHEVNSLPSSRPRDEGNTTHEADDISDIATSDCVSAIDREVEDEDEEWTNIESFAPSPERPTYAQMTKIEIR</sequence>
<feature type="region of interest" description="Disordered" evidence="1">
    <location>
        <begin position="175"/>
        <end position="194"/>
    </location>
</feature>
<reference evidence="2 3" key="1">
    <citation type="journal article" date="2017" name="Mol. Ecol.">
        <title>Comparative and population genomic landscape of Phellinus noxius: A hypervariable fungus causing root rot in trees.</title>
        <authorList>
            <person name="Chung C.L."/>
            <person name="Lee T.J."/>
            <person name="Akiba M."/>
            <person name="Lee H.H."/>
            <person name="Kuo T.H."/>
            <person name="Liu D."/>
            <person name="Ke H.M."/>
            <person name="Yokoi T."/>
            <person name="Roa M.B."/>
            <person name="Lu M.J."/>
            <person name="Chang Y.Y."/>
            <person name="Ann P.J."/>
            <person name="Tsai J.N."/>
            <person name="Chen C.Y."/>
            <person name="Tzean S.S."/>
            <person name="Ota Y."/>
            <person name="Hattori T."/>
            <person name="Sahashi N."/>
            <person name="Liou R.F."/>
            <person name="Kikuchi T."/>
            <person name="Tsai I.J."/>
        </authorList>
    </citation>
    <scope>NUCLEOTIDE SEQUENCE [LARGE SCALE GENOMIC DNA]</scope>
    <source>
        <strain evidence="2 3">FFPRI411160</strain>
    </source>
</reference>
<accession>A0A286UFN6</accession>
<dbReference type="EMBL" id="NBII01000005">
    <property type="protein sequence ID" value="PAV18397.1"/>
    <property type="molecule type" value="Genomic_DNA"/>
</dbReference>
<feature type="compositionally biased region" description="Acidic residues" evidence="1">
    <location>
        <begin position="177"/>
        <end position="194"/>
    </location>
</feature>
<feature type="compositionally biased region" description="Basic and acidic residues" evidence="1">
    <location>
        <begin position="232"/>
        <end position="244"/>
    </location>
</feature>
<keyword evidence="3" id="KW-1185">Reference proteome</keyword>
<proteinExistence type="predicted"/>
<comment type="caution">
    <text evidence="2">The sequence shown here is derived from an EMBL/GenBank/DDBJ whole genome shotgun (WGS) entry which is preliminary data.</text>
</comment>